<name>A0A0J9XHC1_GEOCN</name>
<keyword evidence="3" id="KW-0677">Repeat</keyword>
<dbReference type="PANTHER" id="PTHR23235">
    <property type="entry name" value="KRUEPPEL-LIKE TRANSCRIPTION FACTOR"/>
    <property type="match status" value="1"/>
</dbReference>
<reference evidence="12" key="1">
    <citation type="submission" date="2014-03" db="EMBL/GenBank/DDBJ databases">
        <authorList>
            <person name="Casaregola S."/>
        </authorList>
    </citation>
    <scope>NUCLEOTIDE SEQUENCE [LARGE SCALE GENOMIC DNA]</scope>
    <source>
        <strain evidence="12">CLIB 918</strain>
    </source>
</reference>
<keyword evidence="8" id="KW-0539">Nucleus</keyword>
<dbReference type="PROSITE" id="PS50157">
    <property type="entry name" value="ZINC_FINGER_C2H2_2"/>
    <property type="match status" value="4"/>
</dbReference>
<comment type="caution">
    <text evidence="12">The sequence shown here is derived from an EMBL/GenBank/DDBJ whole genome shotgun (WGS) entry which is preliminary data.</text>
</comment>
<dbReference type="EMBL" id="CCBN010000016">
    <property type="protein sequence ID" value="CDO56721.1"/>
    <property type="molecule type" value="Genomic_DNA"/>
</dbReference>
<feature type="domain" description="C2H2-type" evidence="11">
    <location>
        <begin position="72"/>
        <end position="99"/>
    </location>
</feature>
<keyword evidence="4 9" id="KW-0863">Zinc-finger</keyword>
<evidence type="ECO:0000256" key="4">
    <source>
        <dbReference type="ARBA" id="ARBA00022771"/>
    </source>
</evidence>
<evidence type="ECO:0000313" key="12">
    <source>
        <dbReference type="EMBL" id="CDO56721.1"/>
    </source>
</evidence>
<dbReference type="OrthoDB" id="3437960at2759"/>
<evidence type="ECO:0000259" key="11">
    <source>
        <dbReference type="PROSITE" id="PS50157"/>
    </source>
</evidence>
<dbReference type="PROSITE" id="PS00028">
    <property type="entry name" value="ZINC_FINGER_C2H2_1"/>
    <property type="match status" value="4"/>
</dbReference>
<accession>A0A0J9XHC1</accession>
<comment type="subcellular location">
    <subcellularLocation>
        <location evidence="1">Nucleus</location>
    </subcellularLocation>
</comment>
<evidence type="ECO:0000256" key="1">
    <source>
        <dbReference type="ARBA" id="ARBA00004123"/>
    </source>
</evidence>
<keyword evidence="13" id="KW-1185">Reference proteome</keyword>
<feature type="region of interest" description="Disordered" evidence="10">
    <location>
        <begin position="121"/>
        <end position="163"/>
    </location>
</feature>
<keyword evidence="6" id="KW-0805">Transcription regulation</keyword>
<dbReference type="FunFam" id="3.30.160.60:FF:000125">
    <property type="entry name" value="Putative zinc finger protein 143"/>
    <property type="match status" value="1"/>
</dbReference>
<evidence type="ECO:0000256" key="3">
    <source>
        <dbReference type="ARBA" id="ARBA00022737"/>
    </source>
</evidence>
<dbReference type="FunFam" id="3.30.160.60:FF:000003">
    <property type="entry name" value="Zinc finger protein 3 homolog"/>
    <property type="match status" value="1"/>
</dbReference>
<evidence type="ECO:0000256" key="2">
    <source>
        <dbReference type="ARBA" id="ARBA00022723"/>
    </source>
</evidence>
<sequence>MDLNSILNHDLDLKKFRCESCAKLFSRKSDLVRHNHIHTGTRPNVCGVCDKQFIQRSALTVHMRVHTGEKPHKCDLCNKPFSDSSSLARHRRVHTGYRPYACDYPGCERAFTRKTTLRNHQISHTSEGAKSESNTPEQLSPPPLEHAYGGYPSQSMVPLLQHK</sequence>
<evidence type="ECO:0000256" key="10">
    <source>
        <dbReference type="SAM" id="MobiDB-lite"/>
    </source>
</evidence>
<dbReference type="Pfam" id="PF00096">
    <property type="entry name" value="zf-C2H2"/>
    <property type="match status" value="4"/>
</dbReference>
<dbReference type="GO" id="GO:0008270">
    <property type="term" value="F:zinc ion binding"/>
    <property type="evidence" value="ECO:0007669"/>
    <property type="project" value="UniProtKB-KW"/>
</dbReference>
<feature type="domain" description="C2H2-type" evidence="11">
    <location>
        <begin position="44"/>
        <end position="71"/>
    </location>
</feature>
<dbReference type="InterPro" id="IPR036236">
    <property type="entry name" value="Znf_C2H2_sf"/>
</dbReference>
<dbReference type="PANTHER" id="PTHR23235:SF120">
    <property type="entry name" value="KRUPPEL-LIKE FACTOR 15"/>
    <property type="match status" value="1"/>
</dbReference>
<keyword evidence="7" id="KW-0804">Transcription</keyword>
<keyword evidence="5" id="KW-0862">Zinc</keyword>
<organism evidence="12 13">
    <name type="scientific">Geotrichum candidum</name>
    <name type="common">Oospora lactis</name>
    <name type="synonym">Dipodascus geotrichum</name>
    <dbReference type="NCBI Taxonomy" id="1173061"/>
    <lineage>
        <taxon>Eukaryota</taxon>
        <taxon>Fungi</taxon>
        <taxon>Dikarya</taxon>
        <taxon>Ascomycota</taxon>
        <taxon>Saccharomycotina</taxon>
        <taxon>Dipodascomycetes</taxon>
        <taxon>Dipodascales</taxon>
        <taxon>Dipodascaceae</taxon>
        <taxon>Geotrichum</taxon>
    </lineage>
</organism>
<dbReference type="GO" id="GO:0000978">
    <property type="term" value="F:RNA polymerase II cis-regulatory region sequence-specific DNA binding"/>
    <property type="evidence" value="ECO:0007669"/>
    <property type="project" value="UniProtKB-ARBA"/>
</dbReference>
<dbReference type="SUPFAM" id="SSF57667">
    <property type="entry name" value="beta-beta-alpha zinc fingers"/>
    <property type="match status" value="2"/>
</dbReference>
<keyword evidence="2" id="KW-0479">Metal-binding</keyword>
<dbReference type="AlphaFoldDB" id="A0A0J9XHC1"/>
<dbReference type="Gene3D" id="3.30.160.60">
    <property type="entry name" value="Classic Zinc Finger"/>
    <property type="match status" value="4"/>
</dbReference>
<evidence type="ECO:0000256" key="5">
    <source>
        <dbReference type="ARBA" id="ARBA00022833"/>
    </source>
</evidence>
<evidence type="ECO:0000256" key="7">
    <source>
        <dbReference type="ARBA" id="ARBA00023163"/>
    </source>
</evidence>
<dbReference type="FunFam" id="3.30.160.60:FF:000478">
    <property type="entry name" value="Zinc finger protein 133"/>
    <property type="match status" value="1"/>
</dbReference>
<feature type="domain" description="C2H2-type" evidence="11">
    <location>
        <begin position="100"/>
        <end position="129"/>
    </location>
</feature>
<dbReference type="FunFam" id="3.30.160.60:FF:002343">
    <property type="entry name" value="Zinc finger protein 33A"/>
    <property type="match status" value="1"/>
</dbReference>
<protein>
    <recommendedName>
        <fullName evidence="11">C2H2-type domain-containing protein</fullName>
    </recommendedName>
</protein>
<gene>
    <name evidence="12" type="ORF">BN980_GECA16s01979g</name>
</gene>
<dbReference type="GO" id="GO:0000981">
    <property type="term" value="F:DNA-binding transcription factor activity, RNA polymerase II-specific"/>
    <property type="evidence" value="ECO:0007669"/>
    <property type="project" value="TreeGrafter"/>
</dbReference>
<feature type="domain" description="C2H2-type" evidence="11">
    <location>
        <begin position="16"/>
        <end position="43"/>
    </location>
</feature>
<dbReference type="InterPro" id="IPR013087">
    <property type="entry name" value="Znf_C2H2_type"/>
</dbReference>
<dbReference type="SMART" id="SM00355">
    <property type="entry name" value="ZnF_C2H2"/>
    <property type="match status" value="4"/>
</dbReference>
<dbReference type="Proteomes" id="UP000242525">
    <property type="component" value="Unassembled WGS sequence"/>
</dbReference>
<evidence type="ECO:0000313" key="13">
    <source>
        <dbReference type="Proteomes" id="UP000242525"/>
    </source>
</evidence>
<evidence type="ECO:0000256" key="6">
    <source>
        <dbReference type="ARBA" id="ARBA00023015"/>
    </source>
</evidence>
<evidence type="ECO:0000256" key="8">
    <source>
        <dbReference type="ARBA" id="ARBA00023242"/>
    </source>
</evidence>
<dbReference type="GO" id="GO:0005634">
    <property type="term" value="C:nucleus"/>
    <property type="evidence" value="ECO:0007669"/>
    <property type="project" value="UniProtKB-SubCell"/>
</dbReference>
<evidence type="ECO:0000256" key="9">
    <source>
        <dbReference type="PROSITE-ProRule" id="PRU00042"/>
    </source>
</evidence>
<feature type="compositionally biased region" description="Polar residues" evidence="10">
    <location>
        <begin position="121"/>
        <end position="138"/>
    </location>
</feature>
<proteinExistence type="predicted"/>
<dbReference type="STRING" id="1173061.A0A0J9XHC1"/>